<keyword evidence="2" id="KW-1003">Cell membrane</keyword>
<evidence type="ECO:0000313" key="8">
    <source>
        <dbReference type="EMBL" id="SES49565.1"/>
    </source>
</evidence>
<gene>
    <name evidence="8" type="ORF">SAMN05216199_0421</name>
</gene>
<evidence type="ECO:0000313" key="9">
    <source>
        <dbReference type="Proteomes" id="UP000199019"/>
    </source>
</evidence>
<keyword evidence="9" id="KW-1185">Reference proteome</keyword>
<dbReference type="Pfam" id="PF07690">
    <property type="entry name" value="MFS_1"/>
    <property type="match status" value="1"/>
</dbReference>
<feature type="transmembrane region" description="Helical" evidence="6">
    <location>
        <begin position="97"/>
        <end position="123"/>
    </location>
</feature>
<dbReference type="SUPFAM" id="SSF103473">
    <property type="entry name" value="MFS general substrate transporter"/>
    <property type="match status" value="1"/>
</dbReference>
<evidence type="ECO:0000256" key="4">
    <source>
        <dbReference type="ARBA" id="ARBA00022989"/>
    </source>
</evidence>
<name>A0A1H9XTQ2_9MICO</name>
<dbReference type="RefSeq" id="WP_091763068.1">
    <property type="nucleotide sequence ID" value="NZ_FOHB01000013.1"/>
</dbReference>
<feature type="transmembrane region" description="Helical" evidence="6">
    <location>
        <begin position="55"/>
        <end position="76"/>
    </location>
</feature>
<evidence type="ECO:0000256" key="3">
    <source>
        <dbReference type="ARBA" id="ARBA00022692"/>
    </source>
</evidence>
<evidence type="ECO:0000259" key="7">
    <source>
        <dbReference type="PROSITE" id="PS50850"/>
    </source>
</evidence>
<feature type="transmembrane region" description="Helical" evidence="6">
    <location>
        <begin position="23"/>
        <end position="49"/>
    </location>
</feature>
<feature type="domain" description="Major facilitator superfamily (MFS) profile" evidence="7">
    <location>
        <begin position="1"/>
        <end position="205"/>
    </location>
</feature>
<comment type="subcellular location">
    <subcellularLocation>
        <location evidence="1">Cell membrane</location>
        <topology evidence="1">Multi-pass membrane protein</topology>
    </subcellularLocation>
</comment>
<dbReference type="InterPro" id="IPR036259">
    <property type="entry name" value="MFS_trans_sf"/>
</dbReference>
<evidence type="ECO:0000256" key="2">
    <source>
        <dbReference type="ARBA" id="ARBA00022475"/>
    </source>
</evidence>
<evidence type="ECO:0000256" key="5">
    <source>
        <dbReference type="ARBA" id="ARBA00023136"/>
    </source>
</evidence>
<dbReference type="Gene3D" id="1.20.1250.20">
    <property type="entry name" value="MFS general substrate transporter like domains"/>
    <property type="match status" value="1"/>
</dbReference>
<evidence type="ECO:0000256" key="1">
    <source>
        <dbReference type="ARBA" id="ARBA00004651"/>
    </source>
</evidence>
<protein>
    <submittedName>
        <fullName evidence="8">Major Facilitator Superfamily protein</fullName>
    </submittedName>
</protein>
<feature type="transmembrane region" description="Helical" evidence="6">
    <location>
        <begin position="233"/>
        <end position="256"/>
    </location>
</feature>
<reference evidence="9" key="1">
    <citation type="submission" date="2016-10" db="EMBL/GenBank/DDBJ databases">
        <authorList>
            <person name="Varghese N."/>
            <person name="Submissions S."/>
        </authorList>
    </citation>
    <scope>NUCLEOTIDE SEQUENCE [LARGE SCALE GENOMIC DNA]</scope>
    <source>
        <strain evidence="9">CGMCC 1.6963</strain>
    </source>
</reference>
<keyword evidence="3 6" id="KW-0812">Transmembrane</keyword>
<dbReference type="PANTHER" id="PTHR23513:SF11">
    <property type="entry name" value="STAPHYLOFERRIN A TRANSPORTER"/>
    <property type="match status" value="1"/>
</dbReference>
<feature type="transmembrane region" description="Helical" evidence="6">
    <location>
        <begin position="383"/>
        <end position="403"/>
    </location>
</feature>
<evidence type="ECO:0000256" key="6">
    <source>
        <dbReference type="SAM" id="Phobius"/>
    </source>
</evidence>
<dbReference type="GO" id="GO:0005886">
    <property type="term" value="C:plasma membrane"/>
    <property type="evidence" value="ECO:0007669"/>
    <property type="project" value="UniProtKB-SubCell"/>
</dbReference>
<keyword evidence="4 6" id="KW-1133">Transmembrane helix</keyword>
<dbReference type="InterPro" id="IPR020846">
    <property type="entry name" value="MFS_dom"/>
</dbReference>
<dbReference type="AlphaFoldDB" id="A0A1H9XTQ2"/>
<dbReference type="PROSITE" id="PS50850">
    <property type="entry name" value="MFS"/>
    <property type="match status" value="1"/>
</dbReference>
<feature type="transmembrane region" description="Helical" evidence="6">
    <location>
        <begin position="299"/>
        <end position="315"/>
    </location>
</feature>
<dbReference type="InterPro" id="IPR011701">
    <property type="entry name" value="MFS"/>
</dbReference>
<dbReference type="OrthoDB" id="3227279at2"/>
<feature type="transmembrane region" description="Helical" evidence="6">
    <location>
        <begin position="183"/>
        <end position="201"/>
    </location>
</feature>
<feature type="transmembrane region" description="Helical" evidence="6">
    <location>
        <begin position="268"/>
        <end position="287"/>
    </location>
</feature>
<feature type="transmembrane region" description="Helical" evidence="6">
    <location>
        <begin position="321"/>
        <end position="343"/>
    </location>
</feature>
<proteinExistence type="predicted"/>
<dbReference type="CDD" id="cd06173">
    <property type="entry name" value="MFS_MefA_like"/>
    <property type="match status" value="1"/>
</dbReference>
<dbReference type="Proteomes" id="UP000199019">
    <property type="component" value="Unassembled WGS sequence"/>
</dbReference>
<dbReference type="GO" id="GO:0022857">
    <property type="term" value="F:transmembrane transporter activity"/>
    <property type="evidence" value="ECO:0007669"/>
    <property type="project" value="InterPro"/>
</dbReference>
<feature type="transmembrane region" description="Helical" evidence="6">
    <location>
        <begin position="355"/>
        <end position="377"/>
    </location>
</feature>
<dbReference type="EMBL" id="FOHB01000013">
    <property type="protein sequence ID" value="SES49565.1"/>
    <property type="molecule type" value="Genomic_DNA"/>
</dbReference>
<dbReference type="STRING" id="587636.SAMN05216199_0421"/>
<sequence length="428" mass="44724">MQQRGWGGEGVPSYREVLRAPGFLPFFLAASLSTWGDYIARITVAAVVFERTGSAVATAATFAVSLLPSVFGRMVLSPFADRLPYKFVLIGTHLVRAAFVVALLAAVVSSAPVALLLALLFLLELAGGPTVAANQMLLTDLFPNRRLYGKAFGLNTLAEQTNQAIGLAIGGVVVTTASPVQGLLFDLLTFLVASVVLAIVVPRRDPVGLASEGVTGFVRDIVEGGRHLVHNRVLTSLLLLSLTSTLAMAAPEAVAIPYVNTHSGQPGWGGMLMAAPILGAVAGLLVVSRFGAEEQNRSVLGMALVMPLPLLVTVFEPPLPAVWGAWFACGALQAYMLPLQSTFTLMVPAELRGRVFGLAGALSVASTGVFYLLAGWISQHTTPAAAIGVCAVVSLGGIVLVAARWPRTELADAVARTFGVQETTSRAA</sequence>
<organism evidence="8 9">
    <name type="scientific">Pedococcus cremeus</name>
    <dbReference type="NCBI Taxonomy" id="587636"/>
    <lineage>
        <taxon>Bacteria</taxon>
        <taxon>Bacillati</taxon>
        <taxon>Actinomycetota</taxon>
        <taxon>Actinomycetes</taxon>
        <taxon>Micrococcales</taxon>
        <taxon>Intrasporangiaceae</taxon>
        <taxon>Pedococcus</taxon>
    </lineage>
</organism>
<dbReference type="PANTHER" id="PTHR23513">
    <property type="entry name" value="INTEGRAL MEMBRANE EFFLUX PROTEIN-RELATED"/>
    <property type="match status" value="1"/>
</dbReference>
<accession>A0A1H9XTQ2</accession>
<keyword evidence="5 6" id="KW-0472">Membrane</keyword>